<protein>
    <submittedName>
        <fullName evidence="5">AraC family transcriptional regulator</fullName>
    </submittedName>
</protein>
<keyword evidence="3" id="KW-0804">Transcription</keyword>
<dbReference type="Gene3D" id="2.60.120.280">
    <property type="entry name" value="Regulatory protein AraC"/>
    <property type="match status" value="1"/>
</dbReference>
<evidence type="ECO:0000259" key="4">
    <source>
        <dbReference type="PROSITE" id="PS01124"/>
    </source>
</evidence>
<evidence type="ECO:0000313" key="6">
    <source>
        <dbReference type="Proteomes" id="UP000266177"/>
    </source>
</evidence>
<organism evidence="5 6">
    <name type="scientific">Paenibacillus thiaminolyticus</name>
    <name type="common">Bacillus thiaminolyticus</name>
    <dbReference type="NCBI Taxonomy" id="49283"/>
    <lineage>
        <taxon>Bacteria</taxon>
        <taxon>Bacillati</taxon>
        <taxon>Bacillota</taxon>
        <taxon>Bacilli</taxon>
        <taxon>Bacillales</taxon>
        <taxon>Paenibacillaceae</taxon>
        <taxon>Paenibacillus</taxon>
    </lineage>
</organism>
<dbReference type="RefSeq" id="WP_119794880.1">
    <property type="nucleotide sequence ID" value="NZ_QYZD01000017.1"/>
</dbReference>
<dbReference type="AlphaFoldDB" id="A0A3A3GEU4"/>
<dbReference type="PROSITE" id="PS01124">
    <property type="entry name" value="HTH_ARAC_FAMILY_2"/>
    <property type="match status" value="1"/>
</dbReference>
<dbReference type="PANTHER" id="PTHR43280:SF28">
    <property type="entry name" value="HTH-TYPE TRANSCRIPTIONAL ACTIVATOR RHAS"/>
    <property type="match status" value="1"/>
</dbReference>
<dbReference type="SUPFAM" id="SSF46689">
    <property type="entry name" value="Homeodomain-like"/>
    <property type="match status" value="2"/>
</dbReference>
<reference evidence="5 6" key="1">
    <citation type="submission" date="2018-09" db="EMBL/GenBank/DDBJ databases">
        <title>Paenibacillus SK2017-BO5.</title>
        <authorList>
            <person name="Piskunova J.V."/>
            <person name="Dubiley S.A."/>
            <person name="Severinov K.V."/>
        </authorList>
    </citation>
    <scope>NUCLEOTIDE SEQUENCE [LARGE SCALE GENOMIC DNA]</scope>
    <source>
        <strain evidence="5 6">BO5</strain>
    </source>
</reference>
<accession>A0A3A3GEU4</accession>
<name>A0A3A3GEU4_PANTH</name>
<dbReference type="Gene3D" id="1.10.10.60">
    <property type="entry name" value="Homeodomain-like"/>
    <property type="match status" value="2"/>
</dbReference>
<comment type="caution">
    <text evidence="5">The sequence shown here is derived from an EMBL/GenBank/DDBJ whole genome shotgun (WGS) entry which is preliminary data.</text>
</comment>
<keyword evidence="1" id="KW-0805">Transcription regulation</keyword>
<evidence type="ECO:0000256" key="2">
    <source>
        <dbReference type="ARBA" id="ARBA00023125"/>
    </source>
</evidence>
<dbReference type="PROSITE" id="PS00041">
    <property type="entry name" value="HTH_ARAC_FAMILY_1"/>
    <property type="match status" value="1"/>
</dbReference>
<dbReference type="GO" id="GO:0043565">
    <property type="term" value="F:sequence-specific DNA binding"/>
    <property type="evidence" value="ECO:0007669"/>
    <property type="project" value="InterPro"/>
</dbReference>
<dbReference type="SMART" id="SM00342">
    <property type="entry name" value="HTH_ARAC"/>
    <property type="match status" value="1"/>
</dbReference>
<dbReference type="PANTHER" id="PTHR43280">
    <property type="entry name" value="ARAC-FAMILY TRANSCRIPTIONAL REGULATOR"/>
    <property type="match status" value="1"/>
</dbReference>
<sequence>MGKPDLLQRYLANVRLSVTDAYYTKCNPGWCETDFVPEFNRMYLIRGGEGRIEIDGTAYYPGPGHMVIMPARVIQSYGTISADTYEKYWCHFTALIGERHLFQSMRIPYCLTLSDDVFREAESHFQRLIRCHARGDWTAELNKQAMLIELLSLYFRTTGLERIDLPSSQTLDKLNVALQMMHEHLSERLNVQQLAERVHFHPNYFITLFREHMGESPVQYMNRMKIERAKHLLLTTALTVTEVAEAVGLDVYYFSRLFKNSTGFNPTSFKAAHKTEAK</sequence>
<keyword evidence="2" id="KW-0238">DNA-binding</keyword>
<dbReference type="SUPFAM" id="SSF51215">
    <property type="entry name" value="Regulatory protein AraC"/>
    <property type="match status" value="1"/>
</dbReference>
<dbReference type="InterPro" id="IPR009057">
    <property type="entry name" value="Homeodomain-like_sf"/>
</dbReference>
<proteinExistence type="predicted"/>
<evidence type="ECO:0000256" key="3">
    <source>
        <dbReference type="ARBA" id="ARBA00023163"/>
    </source>
</evidence>
<gene>
    <name evidence="5" type="ORF">DQX05_17890</name>
</gene>
<dbReference type="InterPro" id="IPR037923">
    <property type="entry name" value="HTH-like"/>
</dbReference>
<evidence type="ECO:0000256" key="1">
    <source>
        <dbReference type="ARBA" id="ARBA00023015"/>
    </source>
</evidence>
<dbReference type="InterPro" id="IPR018062">
    <property type="entry name" value="HTH_AraC-typ_CS"/>
</dbReference>
<dbReference type="GO" id="GO:0003700">
    <property type="term" value="F:DNA-binding transcription factor activity"/>
    <property type="evidence" value="ECO:0007669"/>
    <property type="project" value="InterPro"/>
</dbReference>
<feature type="domain" description="HTH araC/xylS-type" evidence="4">
    <location>
        <begin position="175"/>
        <end position="272"/>
    </location>
</feature>
<dbReference type="Proteomes" id="UP000266177">
    <property type="component" value="Unassembled WGS sequence"/>
</dbReference>
<evidence type="ECO:0000313" key="5">
    <source>
        <dbReference type="EMBL" id="RJG22266.1"/>
    </source>
</evidence>
<dbReference type="Pfam" id="PF12833">
    <property type="entry name" value="HTH_18"/>
    <property type="match status" value="1"/>
</dbReference>
<dbReference type="EMBL" id="QYZD01000017">
    <property type="protein sequence ID" value="RJG22266.1"/>
    <property type="molecule type" value="Genomic_DNA"/>
</dbReference>
<dbReference type="OrthoDB" id="9780667at2"/>
<dbReference type="InterPro" id="IPR018060">
    <property type="entry name" value="HTH_AraC"/>
</dbReference>